<accession>A0ACD0P615</accession>
<name>A0ACD0P615_9BASI</name>
<proteinExistence type="predicted"/>
<evidence type="ECO:0000313" key="1">
    <source>
        <dbReference type="EMBL" id="PWN53555.1"/>
    </source>
</evidence>
<keyword evidence="2" id="KW-1185">Reference proteome</keyword>
<dbReference type="EMBL" id="KZ819720">
    <property type="protein sequence ID" value="PWN53555.1"/>
    <property type="molecule type" value="Genomic_DNA"/>
</dbReference>
<evidence type="ECO:0000313" key="2">
    <source>
        <dbReference type="Proteomes" id="UP000245626"/>
    </source>
</evidence>
<sequence length="223" mass="25200">MEPVDGRSDGGKVIDLVEVVIPATNATERILKRPPPGDSEGGEDKMSSPTIAERVSQDRPNKVVGSNKKRERKDAKARNQRRPATDSTEVEEASDRSEGEGREESEVEVEEEVKESRTMRGTMSDSKIRAKKTKDHQVESAFKDMPKPSSPKVAKRTTRYRSRKRVSWSSQQHIRSLIQLVNPFFSSSPYILPYPSLSYLLALHHSPSLSRKWRLYDHTVAAD</sequence>
<gene>
    <name evidence="1" type="ORF">IE53DRAFT_149238</name>
</gene>
<organism evidence="1 2">
    <name type="scientific">Violaceomyces palustris</name>
    <dbReference type="NCBI Taxonomy" id="1673888"/>
    <lineage>
        <taxon>Eukaryota</taxon>
        <taxon>Fungi</taxon>
        <taxon>Dikarya</taxon>
        <taxon>Basidiomycota</taxon>
        <taxon>Ustilaginomycotina</taxon>
        <taxon>Ustilaginomycetes</taxon>
        <taxon>Violaceomycetales</taxon>
        <taxon>Violaceomycetaceae</taxon>
        <taxon>Violaceomyces</taxon>
    </lineage>
</organism>
<protein>
    <submittedName>
        <fullName evidence="1">Uncharacterized protein</fullName>
    </submittedName>
</protein>
<reference evidence="1 2" key="1">
    <citation type="journal article" date="2018" name="Mol. Biol. Evol.">
        <title>Broad Genomic Sampling Reveals a Smut Pathogenic Ancestry of the Fungal Clade Ustilaginomycotina.</title>
        <authorList>
            <person name="Kijpornyongpan T."/>
            <person name="Mondo S.J."/>
            <person name="Barry K."/>
            <person name="Sandor L."/>
            <person name="Lee J."/>
            <person name="Lipzen A."/>
            <person name="Pangilinan J."/>
            <person name="LaButti K."/>
            <person name="Hainaut M."/>
            <person name="Henrissat B."/>
            <person name="Grigoriev I.V."/>
            <person name="Spatafora J.W."/>
            <person name="Aime M.C."/>
        </authorList>
    </citation>
    <scope>NUCLEOTIDE SEQUENCE [LARGE SCALE GENOMIC DNA]</scope>
    <source>
        <strain evidence="1 2">SA 807</strain>
    </source>
</reference>
<dbReference type="Proteomes" id="UP000245626">
    <property type="component" value="Unassembled WGS sequence"/>
</dbReference>